<evidence type="ECO:0000256" key="1">
    <source>
        <dbReference type="ARBA" id="ARBA00001947"/>
    </source>
</evidence>
<protein>
    <submittedName>
        <fullName evidence="8">Endoribonuclease YbeY</fullName>
        <ecNumber evidence="8">3.1.-.-</ecNumber>
    </submittedName>
</protein>
<dbReference type="Pfam" id="PF02130">
    <property type="entry name" value="YbeY"/>
    <property type="match status" value="1"/>
</dbReference>
<dbReference type="EMBL" id="MLJW01000968">
    <property type="protein sequence ID" value="OIQ81108.1"/>
    <property type="molecule type" value="Genomic_DNA"/>
</dbReference>
<comment type="caution">
    <text evidence="8">The sequence shown here is derived from an EMBL/GenBank/DDBJ whole genome shotgun (WGS) entry which is preliminary data.</text>
</comment>
<keyword evidence="7" id="KW-0862">Zinc</keyword>
<dbReference type="AlphaFoldDB" id="A0A1J5QMB7"/>
<evidence type="ECO:0000256" key="2">
    <source>
        <dbReference type="ARBA" id="ARBA00010875"/>
    </source>
</evidence>
<keyword evidence="3" id="KW-0540">Nuclease</keyword>
<dbReference type="PANTHER" id="PTHR46986:SF1">
    <property type="entry name" value="ENDORIBONUCLEASE YBEY, CHLOROPLASTIC"/>
    <property type="match status" value="1"/>
</dbReference>
<dbReference type="GO" id="GO:0006364">
    <property type="term" value="P:rRNA processing"/>
    <property type="evidence" value="ECO:0007669"/>
    <property type="project" value="InterPro"/>
</dbReference>
<name>A0A1J5QMB7_9ZZZZ</name>
<dbReference type="GO" id="GO:0046872">
    <property type="term" value="F:metal ion binding"/>
    <property type="evidence" value="ECO:0007669"/>
    <property type="project" value="UniProtKB-KW"/>
</dbReference>
<evidence type="ECO:0000256" key="3">
    <source>
        <dbReference type="ARBA" id="ARBA00022722"/>
    </source>
</evidence>
<dbReference type="InterPro" id="IPR023091">
    <property type="entry name" value="MetalPrtase_cat_dom_sf_prd"/>
</dbReference>
<evidence type="ECO:0000313" key="8">
    <source>
        <dbReference type="EMBL" id="OIQ81108.1"/>
    </source>
</evidence>
<organism evidence="8">
    <name type="scientific">mine drainage metagenome</name>
    <dbReference type="NCBI Taxonomy" id="410659"/>
    <lineage>
        <taxon>unclassified sequences</taxon>
        <taxon>metagenomes</taxon>
        <taxon>ecological metagenomes</taxon>
    </lineage>
</organism>
<proteinExistence type="inferred from homology"/>
<evidence type="ECO:0000256" key="5">
    <source>
        <dbReference type="ARBA" id="ARBA00022759"/>
    </source>
</evidence>
<evidence type="ECO:0000256" key="4">
    <source>
        <dbReference type="ARBA" id="ARBA00022723"/>
    </source>
</evidence>
<accession>A0A1J5QMB7</accession>
<dbReference type="SUPFAM" id="SSF55486">
    <property type="entry name" value="Metalloproteases ('zincins'), catalytic domain"/>
    <property type="match status" value="1"/>
</dbReference>
<dbReference type="PANTHER" id="PTHR46986">
    <property type="entry name" value="ENDORIBONUCLEASE YBEY, CHLOROPLASTIC"/>
    <property type="match status" value="1"/>
</dbReference>
<keyword evidence="4" id="KW-0479">Metal-binding</keyword>
<dbReference type="Gene3D" id="3.40.390.30">
    <property type="entry name" value="Metalloproteases ('zincins'), catalytic domain"/>
    <property type="match status" value="1"/>
</dbReference>
<dbReference type="PROSITE" id="PS01306">
    <property type="entry name" value="UPF0054"/>
    <property type="match status" value="1"/>
</dbReference>
<sequence>MTRPAKTAQPVLRLSVQFGDASHRTQLARPMLARWVRAALRSGPESADDASGQPGSPDPHQITLRFVDAEEGRALNRAYRGKDHATNVLTFDYSHWPVQADIVLCSPVVEQEAQVQRKPLQAHYAHLVVHGVLHALGWDHQTENEARAMEQREVAVLAALGVADPYADGADMPGG</sequence>
<dbReference type="GO" id="GO:0004519">
    <property type="term" value="F:endonuclease activity"/>
    <property type="evidence" value="ECO:0007669"/>
    <property type="project" value="UniProtKB-KW"/>
</dbReference>
<evidence type="ECO:0000256" key="7">
    <source>
        <dbReference type="ARBA" id="ARBA00022833"/>
    </source>
</evidence>
<comment type="cofactor">
    <cofactor evidence="1">
        <name>Zn(2+)</name>
        <dbReference type="ChEBI" id="CHEBI:29105"/>
    </cofactor>
</comment>
<reference evidence="8" key="1">
    <citation type="submission" date="2016-10" db="EMBL/GenBank/DDBJ databases">
        <title>Sequence of Gallionella enrichment culture.</title>
        <authorList>
            <person name="Poehlein A."/>
            <person name="Muehling M."/>
            <person name="Daniel R."/>
        </authorList>
    </citation>
    <scope>NUCLEOTIDE SEQUENCE</scope>
</reference>
<keyword evidence="6 8" id="KW-0378">Hydrolase</keyword>
<comment type="similarity">
    <text evidence="2">Belongs to the endoribonuclease YbeY family.</text>
</comment>
<keyword evidence="5" id="KW-0255">Endonuclease</keyword>
<gene>
    <name evidence="8" type="primary">ybeY_13</name>
    <name evidence="8" type="ORF">GALL_371200</name>
</gene>
<dbReference type="GO" id="GO:0004222">
    <property type="term" value="F:metalloendopeptidase activity"/>
    <property type="evidence" value="ECO:0007669"/>
    <property type="project" value="InterPro"/>
</dbReference>
<dbReference type="EC" id="3.1.-.-" evidence="8"/>
<evidence type="ECO:0000256" key="6">
    <source>
        <dbReference type="ARBA" id="ARBA00022801"/>
    </source>
</evidence>
<dbReference type="NCBIfam" id="TIGR00043">
    <property type="entry name" value="rRNA maturation RNase YbeY"/>
    <property type="match status" value="1"/>
</dbReference>
<dbReference type="HAMAP" id="MF_00009">
    <property type="entry name" value="Endoribonucl_YbeY"/>
    <property type="match status" value="1"/>
</dbReference>
<dbReference type="InterPro" id="IPR002036">
    <property type="entry name" value="YbeY"/>
</dbReference>
<dbReference type="InterPro" id="IPR020549">
    <property type="entry name" value="YbeY_CS"/>
</dbReference>